<evidence type="ECO:0000256" key="5">
    <source>
        <dbReference type="ARBA" id="ARBA00022490"/>
    </source>
</evidence>
<dbReference type="InterPro" id="IPR010923">
    <property type="entry name" value="T(6)A37_SUA5"/>
</dbReference>
<keyword evidence="16" id="KW-1185">Reference proteome</keyword>
<dbReference type="PROSITE" id="PS51163">
    <property type="entry name" value="YRDC"/>
    <property type="match status" value="1"/>
</dbReference>
<keyword evidence="7 13" id="KW-0819">tRNA processing</keyword>
<dbReference type="Gene3D" id="3.40.50.11030">
    <property type="entry name" value="Threonylcarbamoyl-AMP synthase, C-terminal domain"/>
    <property type="match status" value="1"/>
</dbReference>
<keyword evidence="9 13" id="KW-0547">Nucleotide-binding</keyword>
<gene>
    <name evidence="15" type="ORF">DS834_00090</name>
</gene>
<comment type="catalytic activity">
    <reaction evidence="12 13">
        <text>L-threonine + hydrogencarbonate + ATP = L-threonylcarbamoyladenylate + diphosphate + H2O</text>
        <dbReference type="Rhea" id="RHEA:36407"/>
        <dbReference type="ChEBI" id="CHEBI:15377"/>
        <dbReference type="ChEBI" id="CHEBI:17544"/>
        <dbReference type="ChEBI" id="CHEBI:30616"/>
        <dbReference type="ChEBI" id="CHEBI:33019"/>
        <dbReference type="ChEBI" id="CHEBI:57926"/>
        <dbReference type="ChEBI" id="CHEBI:73682"/>
        <dbReference type="EC" id="2.7.7.87"/>
    </reaction>
</comment>
<dbReference type="Proteomes" id="UP000283380">
    <property type="component" value="Unassembled WGS sequence"/>
</dbReference>
<dbReference type="Gene3D" id="3.90.870.10">
    <property type="entry name" value="DHBP synthase"/>
    <property type="match status" value="1"/>
</dbReference>
<evidence type="ECO:0000256" key="7">
    <source>
        <dbReference type="ARBA" id="ARBA00022694"/>
    </source>
</evidence>
<accession>A0ABX9LW57</accession>
<dbReference type="EMBL" id="QOCU01000001">
    <property type="protein sequence ID" value="RHW53379.1"/>
    <property type="molecule type" value="Genomic_DNA"/>
</dbReference>
<proteinExistence type="inferred from homology"/>
<evidence type="ECO:0000256" key="11">
    <source>
        <dbReference type="ARBA" id="ARBA00029774"/>
    </source>
</evidence>
<dbReference type="EC" id="2.7.7.87" evidence="3 13"/>
<dbReference type="SUPFAM" id="SSF55821">
    <property type="entry name" value="YrdC/RibB"/>
    <property type="match status" value="1"/>
</dbReference>
<evidence type="ECO:0000259" key="14">
    <source>
        <dbReference type="PROSITE" id="PS51163"/>
    </source>
</evidence>
<sequence>METKIFLPEEIDAAAKLLLAGELVAFPTETVYGLGALATNEKAVKNVYAAKGRPSDNPLIVTVADETMMSKYARAVPKRAKKLLKKFWPGPLTILLEVKPGSLPEAVTGGLKTVAFRCPDNKLTHALITKLGYPIVGPSANTSTKPSPTTAQHVFHDLNGKIAGIIDGGPTKVGLESTIIDLSVATPIVLRPGAITPEELGAVLQEKVLINSGKVSEKDVPKAPGMKYRHYAPSAPVIIVDNLADFKAITYDNQTAVMALNPVLAEIDLPQANKFNLGDNLSDADHNLFAGLRYFDDQPKIKQIYVQGFNGSPATMAYMNRLEKAAAGYHYRGWSSLSGKIKNI</sequence>
<dbReference type="Pfam" id="PF03481">
    <property type="entry name" value="Sua5_C"/>
    <property type="match status" value="1"/>
</dbReference>
<feature type="domain" description="YrdC-like" evidence="14">
    <location>
        <begin position="8"/>
        <end position="195"/>
    </location>
</feature>
<dbReference type="NCBIfam" id="TIGR00057">
    <property type="entry name" value="L-threonylcarbamoyladenylate synthase"/>
    <property type="match status" value="1"/>
</dbReference>
<dbReference type="InterPro" id="IPR050156">
    <property type="entry name" value="TC-AMP_synthase_SUA5"/>
</dbReference>
<comment type="caution">
    <text evidence="15">The sequence shown here is derived from an EMBL/GenBank/DDBJ whole genome shotgun (WGS) entry which is preliminary data.</text>
</comment>
<reference evidence="15 16" key="1">
    <citation type="submission" date="2018-07" db="EMBL/GenBank/DDBJ databases">
        <title>Genome sequences of six Lactobacillus spp. isolated from bumble bee guts.</title>
        <authorList>
            <person name="Motta E.V.S."/>
            <person name="Moran N.A."/>
        </authorList>
    </citation>
    <scope>NUCLEOTIDE SEQUENCE [LARGE SCALE GENOMIC DNA]</scope>
    <source>
        <strain evidence="15 16">BI-4G</strain>
    </source>
</reference>
<keyword evidence="6 13" id="KW-0808">Transferase</keyword>
<evidence type="ECO:0000256" key="4">
    <source>
        <dbReference type="ARBA" id="ARBA00015492"/>
    </source>
</evidence>
<keyword evidence="8 13" id="KW-0548">Nucleotidyltransferase</keyword>
<evidence type="ECO:0000256" key="1">
    <source>
        <dbReference type="ARBA" id="ARBA00004496"/>
    </source>
</evidence>
<dbReference type="InterPro" id="IPR017945">
    <property type="entry name" value="DHBP_synth_RibB-like_a/b_dom"/>
</dbReference>
<comment type="function">
    <text evidence="13">Required for the formation of a threonylcarbamoyl group on adenosine at position 37 (t(6)A37) in tRNAs that read codons beginning with adenine.</text>
</comment>
<evidence type="ECO:0000313" key="15">
    <source>
        <dbReference type="EMBL" id="RHW53379.1"/>
    </source>
</evidence>
<evidence type="ECO:0000313" key="16">
    <source>
        <dbReference type="Proteomes" id="UP000283380"/>
    </source>
</evidence>
<name>A0ABX9LW57_9LACO</name>
<dbReference type="InterPro" id="IPR005145">
    <property type="entry name" value="Sua5_C"/>
</dbReference>
<evidence type="ECO:0000256" key="8">
    <source>
        <dbReference type="ARBA" id="ARBA00022695"/>
    </source>
</evidence>
<dbReference type="PANTHER" id="PTHR17490:SF16">
    <property type="entry name" value="THREONYLCARBAMOYL-AMP SYNTHASE"/>
    <property type="match status" value="1"/>
</dbReference>
<dbReference type="PANTHER" id="PTHR17490">
    <property type="entry name" value="SUA5"/>
    <property type="match status" value="1"/>
</dbReference>
<dbReference type="Pfam" id="PF01300">
    <property type="entry name" value="Sua5_yciO_yrdC"/>
    <property type="match status" value="1"/>
</dbReference>
<evidence type="ECO:0000256" key="13">
    <source>
        <dbReference type="PIRNR" id="PIRNR004930"/>
    </source>
</evidence>
<evidence type="ECO:0000256" key="9">
    <source>
        <dbReference type="ARBA" id="ARBA00022741"/>
    </source>
</evidence>
<dbReference type="PIRSF" id="PIRSF004930">
    <property type="entry name" value="Tln_factor_SUA5"/>
    <property type="match status" value="1"/>
</dbReference>
<keyword evidence="5 13" id="KW-0963">Cytoplasm</keyword>
<protein>
    <recommendedName>
        <fullName evidence="4 13">Threonylcarbamoyl-AMP synthase</fullName>
        <shortName evidence="13">TC-AMP synthase</shortName>
        <ecNumber evidence="3 13">2.7.7.87</ecNumber>
    </recommendedName>
    <alternativeName>
        <fullName evidence="11 13">L-threonylcarbamoyladenylate synthase</fullName>
    </alternativeName>
</protein>
<comment type="subcellular location">
    <subcellularLocation>
        <location evidence="1 13">Cytoplasm</location>
    </subcellularLocation>
</comment>
<dbReference type="RefSeq" id="WP_118906616.1">
    <property type="nucleotide sequence ID" value="NZ_QOCU01000001.1"/>
</dbReference>
<evidence type="ECO:0000256" key="3">
    <source>
        <dbReference type="ARBA" id="ARBA00012584"/>
    </source>
</evidence>
<evidence type="ECO:0000256" key="10">
    <source>
        <dbReference type="ARBA" id="ARBA00022840"/>
    </source>
</evidence>
<dbReference type="InterPro" id="IPR038385">
    <property type="entry name" value="Sua5/YwlC_C"/>
</dbReference>
<evidence type="ECO:0000256" key="2">
    <source>
        <dbReference type="ARBA" id="ARBA00007663"/>
    </source>
</evidence>
<organism evidence="15 16">
    <name type="scientific">Lactobacillus bombicola</name>
    <dbReference type="NCBI Taxonomy" id="1505723"/>
    <lineage>
        <taxon>Bacteria</taxon>
        <taxon>Bacillati</taxon>
        <taxon>Bacillota</taxon>
        <taxon>Bacilli</taxon>
        <taxon>Lactobacillales</taxon>
        <taxon>Lactobacillaceae</taxon>
        <taxon>Lactobacillus</taxon>
    </lineage>
</organism>
<keyword evidence="10 13" id="KW-0067">ATP-binding</keyword>
<evidence type="ECO:0000256" key="6">
    <source>
        <dbReference type="ARBA" id="ARBA00022679"/>
    </source>
</evidence>
<comment type="similarity">
    <text evidence="2 13">Belongs to the SUA5 family.</text>
</comment>
<dbReference type="InterPro" id="IPR006070">
    <property type="entry name" value="Sua5-like_dom"/>
</dbReference>
<evidence type="ECO:0000256" key="12">
    <source>
        <dbReference type="ARBA" id="ARBA00048366"/>
    </source>
</evidence>